<dbReference type="AlphaFoldDB" id="A0A0E9QJW9"/>
<reference evidence="1" key="2">
    <citation type="journal article" date="2015" name="Fish Shellfish Immunol.">
        <title>Early steps in the European eel (Anguilla anguilla)-Vibrio vulnificus interaction in the gills: Role of the RtxA13 toxin.</title>
        <authorList>
            <person name="Callol A."/>
            <person name="Pajuelo D."/>
            <person name="Ebbesson L."/>
            <person name="Teles M."/>
            <person name="MacKenzie S."/>
            <person name="Amaro C."/>
        </authorList>
    </citation>
    <scope>NUCLEOTIDE SEQUENCE</scope>
</reference>
<protein>
    <submittedName>
        <fullName evidence="1">Uncharacterized protein</fullName>
    </submittedName>
</protein>
<sequence>MLDLCCEWDPVLVLDLYLWCEWDLVLVTGSLL</sequence>
<accession>A0A0E9QJW9</accession>
<name>A0A0E9QJW9_ANGAN</name>
<dbReference type="EMBL" id="GBXM01086272">
    <property type="protein sequence ID" value="JAH22305.1"/>
    <property type="molecule type" value="Transcribed_RNA"/>
</dbReference>
<proteinExistence type="predicted"/>
<organism evidence="1">
    <name type="scientific">Anguilla anguilla</name>
    <name type="common">European freshwater eel</name>
    <name type="synonym">Muraena anguilla</name>
    <dbReference type="NCBI Taxonomy" id="7936"/>
    <lineage>
        <taxon>Eukaryota</taxon>
        <taxon>Metazoa</taxon>
        <taxon>Chordata</taxon>
        <taxon>Craniata</taxon>
        <taxon>Vertebrata</taxon>
        <taxon>Euteleostomi</taxon>
        <taxon>Actinopterygii</taxon>
        <taxon>Neopterygii</taxon>
        <taxon>Teleostei</taxon>
        <taxon>Anguilliformes</taxon>
        <taxon>Anguillidae</taxon>
        <taxon>Anguilla</taxon>
    </lineage>
</organism>
<evidence type="ECO:0000313" key="1">
    <source>
        <dbReference type="EMBL" id="JAH16363.1"/>
    </source>
</evidence>
<reference evidence="1" key="1">
    <citation type="submission" date="2014-11" db="EMBL/GenBank/DDBJ databases">
        <authorList>
            <person name="Amaro Gonzalez C."/>
        </authorList>
    </citation>
    <scope>NUCLEOTIDE SEQUENCE</scope>
</reference>
<dbReference type="EMBL" id="GBXM01092214">
    <property type="protein sequence ID" value="JAH16363.1"/>
    <property type="molecule type" value="Transcribed_RNA"/>
</dbReference>